<keyword evidence="2 9" id="KW-0820">tRNA-binding</keyword>
<dbReference type="Proteomes" id="UP000242951">
    <property type="component" value="Unassembled WGS sequence"/>
</dbReference>
<comment type="catalytic activity">
    <reaction evidence="9">
        <text>5,6-dihydrouridine(20a) in tRNA + NADP(+) = uridine(20a) in tRNA + NADPH + H(+)</text>
        <dbReference type="Rhea" id="RHEA:53344"/>
        <dbReference type="Rhea" id="RHEA-COMP:13535"/>
        <dbReference type="Rhea" id="RHEA-COMP:13536"/>
        <dbReference type="ChEBI" id="CHEBI:15378"/>
        <dbReference type="ChEBI" id="CHEBI:57783"/>
        <dbReference type="ChEBI" id="CHEBI:58349"/>
        <dbReference type="ChEBI" id="CHEBI:65315"/>
        <dbReference type="ChEBI" id="CHEBI:74443"/>
    </reaction>
</comment>
<dbReference type="SUPFAM" id="SSF51395">
    <property type="entry name" value="FMN-linked oxidoreductases"/>
    <property type="match status" value="1"/>
</dbReference>
<dbReference type="InterPro" id="IPR018517">
    <property type="entry name" value="tRNA_hU_synthase_CS"/>
</dbReference>
<accession>A0ABR5HKW1</accession>
<feature type="site" description="Interacts with tRNA" evidence="9">
    <location>
        <position position="216"/>
    </location>
</feature>
<dbReference type="CDD" id="cd02801">
    <property type="entry name" value="DUS_like_FMN"/>
    <property type="match status" value="1"/>
</dbReference>
<dbReference type="Pfam" id="PF01207">
    <property type="entry name" value="Dus"/>
    <property type="match status" value="1"/>
</dbReference>
<evidence type="ECO:0000256" key="3">
    <source>
        <dbReference type="ARBA" id="ARBA00022630"/>
    </source>
</evidence>
<keyword evidence="4 9" id="KW-0288">FMN</keyword>
<evidence type="ECO:0000256" key="5">
    <source>
        <dbReference type="ARBA" id="ARBA00022694"/>
    </source>
</evidence>
<feature type="site" description="Interacts with tRNA; defines subfamily-specific binding signature" evidence="9">
    <location>
        <position position="302"/>
    </location>
</feature>
<evidence type="ECO:0000256" key="6">
    <source>
        <dbReference type="ARBA" id="ARBA00022857"/>
    </source>
</evidence>
<evidence type="ECO:0000256" key="9">
    <source>
        <dbReference type="HAMAP-Rule" id="MF_02041"/>
    </source>
</evidence>
<dbReference type="NCBIfam" id="TIGR00742">
    <property type="entry name" value="yjbN"/>
    <property type="match status" value="1"/>
</dbReference>
<dbReference type="PANTHER" id="PTHR42907:SF1">
    <property type="entry name" value="FMN-LINKED OXIDOREDUCTASES SUPERFAMILY PROTEIN"/>
    <property type="match status" value="1"/>
</dbReference>
<feature type="domain" description="DUS-like FMN-binding" evidence="10">
    <location>
        <begin position="134"/>
        <end position="431"/>
    </location>
</feature>
<dbReference type="InterPro" id="IPR035587">
    <property type="entry name" value="DUS-like_FMN-bd"/>
</dbReference>
<evidence type="ECO:0000313" key="12">
    <source>
        <dbReference type="Proteomes" id="UP000242951"/>
    </source>
</evidence>
<evidence type="ECO:0000256" key="1">
    <source>
        <dbReference type="ARBA" id="ARBA00001917"/>
    </source>
</evidence>
<dbReference type="EC" id="1.3.1.91" evidence="9"/>
<feature type="binding site" evidence="9">
    <location>
        <position position="258"/>
    </location>
    <ligand>
        <name>FMN</name>
        <dbReference type="ChEBI" id="CHEBI:58210"/>
    </ligand>
</feature>
<evidence type="ECO:0000256" key="8">
    <source>
        <dbReference type="ARBA" id="ARBA00023002"/>
    </source>
</evidence>
<keyword evidence="6 9" id="KW-0521">NADP</keyword>
<evidence type="ECO:0000256" key="4">
    <source>
        <dbReference type="ARBA" id="ARBA00022643"/>
    </source>
</evidence>
<reference evidence="11 12" key="1">
    <citation type="submission" date="2015-06" db="EMBL/GenBank/DDBJ databases">
        <title>Comparative genomics of Burkholderia leaf nodule symbionts.</title>
        <authorList>
            <person name="Carlier A."/>
            <person name="Eberl L."/>
            <person name="Pinto-Carbo M."/>
        </authorList>
    </citation>
    <scope>NUCLEOTIDE SEQUENCE [LARGE SCALE GENOMIC DNA]</scope>
    <source>
        <strain evidence="11 12">UZHbot3</strain>
    </source>
</reference>
<comment type="catalytic activity">
    <reaction evidence="9">
        <text>5,6-dihydrouridine(20) in tRNA + NADP(+) = uridine(20) in tRNA + NADPH + H(+)</text>
        <dbReference type="Rhea" id="RHEA:53336"/>
        <dbReference type="Rhea" id="RHEA-COMP:13533"/>
        <dbReference type="Rhea" id="RHEA-COMP:13534"/>
        <dbReference type="ChEBI" id="CHEBI:15378"/>
        <dbReference type="ChEBI" id="CHEBI:57783"/>
        <dbReference type="ChEBI" id="CHEBI:58349"/>
        <dbReference type="ChEBI" id="CHEBI:65315"/>
        <dbReference type="ChEBI" id="CHEBI:74443"/>
        <dbReference type="EC" id="1.3.1.91"/>
    </reaction>
</comment>
<dbReference type="HAMAP" id="MF_02041">
    <property type="entry name" value="DusA_subfam"/>
    <property type="match status" value="1"/>
</dbReference>
<feature type="site" description="Interacts with tRNA; defines subfamily-specific binding signature" evidence="9">
    <location>
        <position position="421"/>
    </location>
</feature>
<keyword evidence="5 9" id="KW-0819">tRNA processing</keyword>
<dbReference type="EMBL" id="LELG01000184">
    <property type="protein sequence ID" value="KMQ80038.1"/>
    <property type="molecule type" value="Genomic_DNA"/>
</dbReference>
<feature type="binding site" evidence="9">
    <location>
        <begin position="352"/>
        <end position="353"/>
    </location>
    <ligand>
        <name>FMN</name>
        <dbReference type="ChEBI" id="CHEBI:58210"/>
    </ligand>
</feature>
<dbReference type="Gene3D" id="3.20.20.70">
    <property type="entry name" value="Aldolase class I"/>
    <property type="match status" value="1"/>
</dbReference>
<protein>
    <recommendedName>
        <fullName evidence="9">tRNA-dihydrouridine(20/20a) synthase</fullName>
        <ecNumber evidence="9">1.3.1.91</ecNumber>
    </recommendedName>
    <alternativeName>
        <fullName evidence="9">U20-specific dihydrouridine synthase</fullName>
        <shortName evidence="9">U20-specific Dus</shortName>
    </alternativeName>
    <alternativeName>
        <fullName evidence="9">tRNA-dihydrouridine synthase A</fullName>
    </alternativeName>
</protein>
<keyword evidence="12" id="KW-1185">Reference proteome</keyword>
<dbReference type="InterPro" id="IPR013785">
    <property type="entry name" value="Aldolase_TIM"/>
</dbReference>
<feature type="site" description="Interacts with tRNA; defines subfamily-specific binding signature" evidence="9">
    <location>
        <position position="418"/>
    </location>
</feature>
<evidence type="ECO:0000259" key="10">
    <source>
        <dbReference type="Pfam" id="PF01207"/>
    </source>
</evidence>
<name>A0ABR5HKW1_9BURK</name>
<keyword evidence="3 9" id="KW-0285">Flavoprotein</keyword>
<proteinExistence type="inferred from homology"/>
<comment type="caution">
    <text evidence="11">The sequence shown here is derived from an EMBL/GenBank/DDBJ whole genome shotgun (WGS) entry which is preliminary data.</text>
</comment>
<dbReference type="PROSITE" id="PS01136">
    <property type="entry name" value="UPF0034"/>
    <property type="match status" value="1"/>
</dbReference>
<feature type="binding site" evidence="9">
    <location>
        <begin position="136"/>
        <end position="138"/>
    </location>
    <ligand>
        <name>FMN</name>
        <dbReference type="ChEBI" id="CHEBI:58210"/>
    </ligand>
</feature>
<comment type="catalytic activity">
    <reaction evidence="9">
        <text>5,6-dihydrouridine(20a) in tRNA + NAD(+) = uridine(20a) in tRNA + NADH + H(+)</text>
        <dbReference type="Rhea" id="RHEA:53348"/>
        <dbReference type="Rhea" id="RHEA-COMP:13535"/>
        <dbReference type="Rhea" id="RHEA-COMP:13536"/>
        <dbReference type="ChEBI" id="CHEBI:15378"/>
        <dbReference type="ChEBI" id="CHEBI:57540"/>
        <dbReference type="ChEBI" id="CHEBI:57945"/>
        <dbReference type="ChEBI" id="CHEBI:65315"/>
        <dbReference type="ChEBI" id="CHEBI:74443"/>
    </reaction>
</comment>
<feature type="active site" description="Proton donor" evidence="9">
    <location>
        <position position="219"/>
    </location>
</feature>
<feature type="binding site" evidence="9">
    <location>
        <begin position="330"/>
        <end position="332"/>
    </location>
    <ligand>
        <name>FMN</name>
        <dbReference type="ChEBI" id="CHEBI:58210"/>
    </ligand>
</feature>
<keyword evidence="7 9" id="KW-0694">RNA-binding</keyword>
<organism evidence="11 12">
    <name type="scientific">Candidatus Burkholderia pumila</name>
    <dbReference type="NCBI Taxonomy" id="1090375"/>
    <lineage>
        <taxon>Bacteria</taxon>
        <taxon>Pseudomonadati</taxon>
        <taxon>Pseudomonadota</taxon>
        <taxon>Betaproteobacteria</taxon>
        <taxon>Burkholderiales</taxon>
        <taxon>Burkholderiaceae</taxon>
        <taxon>Burkholderia</taxon>
    </lineage>
</organism>
<dbReference type="InterPro" id="IPR004653">
    <property type="entry name" value="DusA"/>
</dbReference>
<comment type="similarity">
    <text evidence="9">Belongs to the Dus family. DusA subfamily.</text>
</comment>
<dbReference type="PANTHER" id="PTHR42907">
    <property type="entry name" value="FMN-LINKED OXIDOREDUCTASES SUPERFAMILY PROTEIN"/>
    <property type="match status" value="1"/>
</dbReference>
<evidence type="ECO:0000256" key="7">
    <source>
        <dbReference type="ARBA" id="ARBA00022884"/>
    </source>
</evidence>
<sequence length="456" mass="50082">MRSLLGGGAGFFTGMLSGLFGRVMSADGEPGWFGGLTIDAPSSGREVVCACMARAVQYRAAAAMSWRCMMMSPRADVGCYEYRQADAGKILPTLLNGCRTRLRRCDKMSNSSFLPSAPFVMSAESRISPRRVSVAPMMDWTDRHCRSLHRLVSRHTWLYTEMVTTGALLYGDVARHLAFTPDEAPVALQLGSSEPADLARSAKLGEQWGYDEINLNCGCPSERVQRSAFGACLMKEPQLVADCVKAMRDAVSIPVTVKHRIGVDTVEDYAFVRDFVGTVADAGCEVFIVHARNAILKGLSAKENREIPPLKYEYAYQLKLNFPQLEISINGGIKTLDEVEEHLKHVDGVMLGREAYHNPYVLAEVDARFYGAAAAVRTREEIEAGLLDYARAELARGTYLSAITRHALGLYRGVAGARGWRRELSDSRQLAKGDLGIFDVGRTHLRDAAALEAVES</sequence>
<feature type="binding site" evidence="9">
    <location>
        <position position="290"/>
    </location>
    <ligand>
        <name>FMN</name>
        <dbReference type="ChEBI" id="CHEBI:58210"/>
    </ligand>
</feature>
<feature type="binding site" evidence="9">
    <location>
        <position position="189"/>
    </location>
    <ligand>
        <name>FMN</name>
        <dbReference type="ChEBI" id="CHEBI:58210"/>
    </ligand>
</feature>
<keyword evidence="8 9" id="KW-0560">Oxidoreductase</keyword>
<dbReference type="NCBIfam" id="NF008774">
    <property type="entry name" value="PRK11815.1"/>
    <property type="match status" value="1"/>
</dbReference>
<feature type="site" description="Interacts with tRNA" evidence="9">
    <location>
        <position position="305"/>
    </location>
</feature>
<dbReference type="Gene3D" id="1.20.120.1460">
    <property type="match status" value="1"/>
</dbReference>
<evidence type="ECO:0000256" key="2">
    <source>
        <dbReference type="ARBA" id="ARBA00022555"/>
    </source>
</evidence>
<comment type="function">
    <text evidence="9">Catalyzes the synthesis of 5,6-dihydrouridine (D), a modified base found in the D-loop of most tRNAs, via the reduction of the C5-C6 double bond in target uridines. Specifically modifies U20 and U20a in tRNAs.</text>
</comment>
<comment type="catalytic activity">
    <reaction evidence="9">
        <text>5,6-dihydrouridine(20) in tRNA + NAD(+) = uridine(20) in tRNA + NADH + H(+)</text>
        <dbReference type="Rhea" id="RHEA:53340"/>
        <dbReference type="Rhea" id="RHEA-COMP:13533"/>
        <dbReference type="Rhea" id="RHEA-COMP:13534"/>
        <dbReference type="ChEBI" id="CHEBI:15378"/>
        <dbReference type="ChEBI" id="CHEBI:57540"/>
        <dbReference type="ChEBI" id="CHEBI:57945"/>
        <dbReference type="ChEBI" id="CHEBI:65315"/>
        <dbReference type="ChEBI" id="CHEBI:74443"/>
        <dbReference type="EC" id="1.3.1.91"/>
    </reaction>
</comment>
<gene>
    <name evidence="9" type="primary">dusA</name>
    <name evidence="11" type="ORF">BPMI_01293c</name>
</gene>
<evidence type="ECO:0000313" key="11">
    <source>
        <dbReference type="EMBL" id="KMQ80038.1"/>
    </source>
</evidence>
<comment type="cofactor">
    <cofactor evidence="1 9">
        <name>FMN</name>
        <dbReference type="ChEBI" id="CHEBI:58210"/>
    </cofactor>
</comment>